<dbReference type="InterPro" id="IPR041898">
    <property type="entry name" value="MAGE_WH1"/>
</dbReference>
<dbReference type="Proteomes" id="UP001652624">
    <property type="component" value="Chromosome X"/>
</dbReference>
<name>A0A1S2ZG77_ERIEU</name>
<protein>
    <submittedName>
        <fullName evidence="4">Melanoma-associated antigen B4-like</fullName>
    </submittedName>
</protein>
<gene>
    <name evidence="4" type="primary">LOC103109722</name>
</gene>
<feature type="compositionally biased region" description="Polar residues" evidence="1">
    <location>
        <begin position="93"/>
        <end position="102"/>
    </location>
</feature>
<dbReference type="RefSeq" id="XP_007518898.1">
    <property type="nucleotide sequence ID" value="XM_007518836.2"/>
</dbReference>
<dbReference type="GO" id="GO:0000122">
    <property type="term" value="P:negative regulation of transcription by RNA polymerase II"/>
    <property type="evidence" value="ECO:0007669"/>
    <property type="project" value="TreeGrafter"/>
</dbReference>
<dbReference type="GO" id="GO:0005634">
    <property type="term" value="C:nucleus"/>
    <property type="evidence" value="ECO:0007669"/>
    <property type="project" value="TreeGrafter"/>
</dbReference>
<dbReference type="FunCoup" id="A0A1S2ZG77">
    <property type="interactions" value="120"/>
</dbReference>
<feature type="compositionally biased region" description="Basic and acidic residues" evidence="1">
    <location>
        <begin position="80"/>
        <end position="92"/>
    </location>
</feature>
<accession>A0A1S2ZG77</accession>
<dbReference type="PANTHER" id="PTHR11736">
    <property type="entry name" value="MELANOMA-ASSOCIATED ANTIGEN MAGE ANTIGEN"/>
    <property type="match status" value="1"/>
</dbReference>
<feature type="region of interest" description="Disordered" evidence="1">
    <location>
        <begin position="1"/>
        <end position="103"/>
    </location>
</feature>
<dbReference type="Gene3D" id="1.10.10.1200">
    <property type="entry name" value="MAGE homology domain, winged helix WH1 motif"/>
    <property type="match status" value="1"/>
</dbReference>
<dbReference type="SMART" id="SM01373">
    <property type="entry name" value="MAGE"/>
    <property type="match status" value="1"/>
</dbReference>
<feature type="compositionally biased region" description="Polar residues" evidence="1">
    <location>
        <begin position="50"/>
        <end position="72"/>
    </location>
</feature>
<dbReference type="Gene3D" id="1.10.10.1210">
    <property type="entry name" value="MAGE homology domain, winged helix WH2 motif"/>
    <property type="match status" value="1"/>
</dbReference>
<dbReference type="InterPro" id="IPR021072">
    <property type="entry name" value="MAGE_N"/>
</dbReference>
<dbReference type="InterPro" id="IPR002190">
    <property type="entry name" value="MHD_dom"/>
</dbReference>
<dbReference type="InterPro" id="IPR037445">
    <property type="entry name" value="MAGE"/>
</dbReference>
<dbReference type="Pfam" id="PF01454">
    <property type="entry name" value="MAGE"/>
    <property type="match status" value="1"/>
</dbReference>
<evidence type="ECO:0000313" key="3">
    <source>
        <dbReference type="Proteomes" id="UP001652624"/>
    </source>
</evidence>
<evidence type="ECO:0000259" key="2">
    <source>
        <dbReference type="PROSITE" id="PS50838"/>
    </source>
</evidence>
<dbReference type="Pfam" id="PF12440">
    <property type="entry name" value="MAGE_N"/>
    <property type="match status" value="1"/>
</dbReference>
<sequence>MPRGQKSKLRARKKRQQARAETQKLGDAQAKAAAEGEGSSSPPPVAEGASQCSPASGTPQQPQRAPVNTNAAGVSRRKRDVNAKSQDEEKPSTSRASTSTWSPRYDHLSRKEGMIVQLMLCKYTMQEPITKADMMKLINKKSREHFPEIFRRASERLDIIFGLHLKKIKPTGHSYIVISNLELNEDGTPRRDSGCPKNGLLMPLLSMIFLNGNRASEEEIWKFLNMLGIFDGKVHFIFGEPRKLITQDLVQKQYLEYRRVPHSQPPRYEFLWGPRAQAEISKMKVLELLAKMNDITPDALPTLYEEALRDEEERARARAAATDMPTAEASEPPKTTANN</sequence>
<dbReference type="PROSITE" id="PS50838">
    <property type="entry name" value="MAGE"/>
    <property type="match status" value="1"/>
</dbReference>
<dbReference type="eggNOG" id="KOG4562">
    <property type="taxonomic scope" value="Eukaryota"/>
</dbReference>
<feature type="compositionally biased region" description="Low complexity" evidence="1">
    <location>
        <begin position="318"/>
        <end position="329"/>
    </location>
</feature>
<evidence type="ECO:0000313" key="4">
    <source>
        <dbReference type="RefSeq" id="XP_007518898.1"/>
    </source>
</evidence>
<feature type="region of interest" description="Disordered" evidence="1">
    <location>
        <begin position="311"/>
        <end position="339"/>
    </location>
</feature>
<dbReference type="InterPro" id="IPR041899">
    <property type="entry name" value="MAGE_WH2"/>
</dbReference>
<dbReference type="PANTHER" id="PTHR11736:SF22">
    <property type="entry name" value="MAGE DOMAIN-CONTAINING PROTEIN"/>
    <property type="match status" value="1"/>
</dbReference>
<feature type="compositionally biased region" description="Basic residues" evidence="1">
    <location>
        <begin position="1"/>
        <end position="17"/>
    </location>
</feature>
<dbReference type="FunFam" id="1.10.10.1200:FF:000007">
    <property type="entry name" value="Melanoma-associated antigen C2"/>
    <property type="match status" value="1"/>
</dbReference>
<feature type="compositionally biased region" description="Low complexity" evidence="1">
    <location>
        <begin position="28"/>
        <end position="40"/>
    </location>
</feature>
<dbReference type="SMART" id="SM01392">
    <property type="entry name" value="MAGE_N"/>
    <property type="match status" value="1"/>
</dbReference>
<reference evidence="4" key="1">
    <citation type="submission" date="2025-08" db="UniProtKB">
        <authorList>
            <consortium name="RefSeq"/>
        </authorList>
    </citation>
    <scope>IDENTIFICATION</scope>
</reference>
<evidence type="ECO:0000256" key="1">
    <source>
        <dbReference type="SAM" id="MobiDB-lite"/>
    </source>
</evidence>
<proteinExistence type="predicted"/>
<dbReference type="GeneID" id="103109722"/>
<keyword evidence="3" id="KW-1185">Reference proteome</keyword>
<dbReference type="STRING" id="9365.ENSEEUP00000010898"/>
<dbReference type="AlphaFoldDB" id="A0A1S2ZG77"/>
<dbReference type="FunFam" id="1.10.10.1210:FF:000001">
    <property type="entry name" value="melanoma-associated antigen D1"/>
    <property type="match status" value="1"/>
</dbReference>
<organism evidence="3 4">
    <name type="scientific">Erinaceus europaeus</name>
    <name type="common">Western European hedgehog</name>
    <dbReference type="NCBI Taxonomy" id="9365"/>
    <lineage>
        <taxon>Eukaryota</taxon>
        <taxon>Metazoa</taxon>
        <taxon>Chordata</taxon>
        <taxon>Craniata</taxon>
        <taxon>Vertebrata</taxon>
        <taxon>Euteleostomi</taxon>
        <taxon>Mammalia</taxon>
        <taxon>Eutheria</taxon>
        <taxon>Laurasiatheria</taxon>
        <taxon>Eulipotyphla</taxon>
        <taxon>Erinaceidae</taxon>
        <taxon>Erinaceinae</taxon>
        <taxon>Erinaceus</taxon>
    </lineage>
</organism>
<dbReference type="InParanoid" id="A0A1S2ZG77"/>
<dbReference type="OrthoDB" id="9665989at2759"/>
<feature type="domain" description="MAGE" evidence="2">
    <location>
        <begin position="108"/>
        <end position="307"/>
    </location>
</feature>